<protein>
    <submittedName>
        <fullName evidence="1">Uncharacterized protein</fullName>
    </submittedName>
</protein>
<comment type="caution">
    <text evidence="1">The sequence shown here is derived from an EMBL/GenBank/DDBJ whole genome shotgun (WGS) entry which is preliminary data.</text>
</comment>
<reference evidence="1" key="1">
    <citation type="submission" date="2022-09" db="EMBL/GenBank/DDBJ databases">
        <title>Diversity of Dellaglioa algida.</title>
        <authorList>
            <person name="Matthias E."/>
            <person name="Werum V."/>
        </authorList>
    </citation>
    <scope>NUCLEOTIDE SEQUENCE</scope>
    <source>
        <strain evidence="1">TMW 2.2523</strain>
    </source>
</reference>
<gene>
    <name evidence="1" type="ORF">N0K80_07420</name>
</gene>
<name>A0ABT4JNN8_9LACO</name>
<proteinExistence type="predicted"/>
<evidence type="ECO:0000313" key="1">
    <source>
        <dbReference type="EMBL" id="MCZ2491982.1"/>
    </source>
</evidence>
<evidence type="ECO:0000313" key="2">
    <source>
        <dbReference type="Proteomes" id="UP001081467"/>
    </source>
</evidence>
<dbReference type="Proteomes" id="UP001081467">
    <property type="component" value="Unassembled WGS sequence"/>
</dbReference>
<organism evidence="1 2">
    <name type="scientific">Dellaglioa carnosa</name>
    <dbReference type="NCBI Taxonomy" id="2995136"/>
    <lineage>
        <taxon>Bacteria</taxon>
        <taxon>Bacillati</taxon>
        <taxon>Bacillota</taxon>
        <taxon>Bacilli</taxon>
        <taxon>Lactobacillales</taxon>
        <taxon>Lactobacillaceae</taxon>
        <taxon>Dellaglioa</taxon>
    </lineage>
</organism>
<keyword evidence="2" id="KW-1185">Reference proteome</keyword>
<accession>A0ABT4JNN8</accession>
<dbReference type="RefSeq" id="WP_269024230.1">
    <property type="nucleotide sequence ID" value="NZ_JANXKW010000007.1"/>
</dbReference>
<sequence length="135" mass="16444">MKDNTQIYDEAYRELPNDVRVLSRERHLCPDDKNLATLFDLFIESTVNLSEFYGFNDNRRQLFNDLRKDLTEATQLVDQYRYYKNWFEKYQPYFDRFAEVKFLTVCERGTEQCLNIDQGEVNELEDKWENLRITN</sequence>
<dbReference type="EMBL" id="JANXLI010000008">
    <property type="protein sequence ID" value="MCZ2491982.1"/>
    <property type="molecule type" value="Genomic_DNA"/>
</dbReference>